<dbReference type="Proteomes" id="UP001589733">
    <property type="component" value="Unassembled WGS sequence"/>
</dbReference>
<reference evidence="2 3" key="1">
    <citation type="submission" date="2024-09" db="EMBL/GenBank/DDBJ databases">
        <authorList>
            <person name="Sun Q."/>
            <person name="Mori K."/>
        </authorList>
    </citation>
    <scope>NUCLEOTIDE SEQUENCE [LARGE SCALE GENOMIC DNA]</scope>
    <source>
        <strain evidence="2 3">JCM 13503</strain>
    </source>
</reference>
<organism evidence="2 3">
    <name type="scientific">Deinococcus oregonensis</name>
    <dbReference type="NCBI Taxonomy" id="1805970"/>
    <lineage>
        <taxon>Bacteria</taxon>
        <taxon>Thermotogati</taxon>
        <taxon>Deinococcota</taxon>
        <taxon>Deinococci</taxon>
        <taxon>Deinococcales</taxon>
        <taxon>Deinococcaceae</taxon>
        <taxon>Deinococcus</taxon>
    </lineage>
</organism>
<feature type="region of interest" description="Disordered" evidence="1">
    <location>
        <begin position="373"/>
        <end position="392"/>
    </location>
</feature>
<accession>A0ABV6B651</accession>
<evidence type="ECO:0000313" key="2">
    <source>
        <dbReference type="EMBL" id="MFB9993921.1"/>
    </source>
</evidence>
<evidence type="ECO:0000313" key="3">
    <source>
        <dbReference type="Proteomes" id="UP001589733"/>
    </source>
</evidence>
<evidence type="ECO:0000256" key="1">
    <source>
        <dbReference type="SAM" id="MobiDB-lite"/>
    </source>
</evidence>
<proteinExistence type="predicted"/>
<gene>
    <name evidence="2" type="ORF">ACFFLM_18360</name>
</gene>
<dbReference type="EMBL" id="JBHLYR010000059">
    <property type="protein sequence ID" value="MFB9993921.1"/>
    <property type="molecule type" value="Genomic_DNA"/>
</dbReference>
<protein>
    <recommendedName>
        <fullName evidence="4">Porin</fullName>
    </recommendedName>
</protein>
<evidence type="ECO:0008006" key="4">
    <source>
        <dbReference type="Google" id="ProtNLM"/>
    </source>
</evidence>
<feature type="compositionally biased region" description="Polar residues" evidence="1">
    <location>
        <begin position="383"/>
        <end position="392"/>
    </location>
</feature>
<name>A0ABV6B651_9DEIO</name>
<dbReference type="RefSeq" id="WP_380013706.1">
    <property type="nucleotide sequence ID" value="NZ_JBHLYR010000059.1"/>
</dbReference>
<sequence>MAQASVLTGWMPDPFLKRRRAGQPRRLPATLTRMKQTRTGRMQALALGTAVLCSTAGAVDLDFGVAYQSDTGRTGMEVAGAGNFWQHTTARVGIANFSALGGTPFAGTLSAGVSNRAVDVGYALGLSLPPLGAVSSRTDLAVTWQGGLRLSSRATGTAGPVALNAGASFFTTSATAVDPLAAWTFAPTDLRIRGLAADLTARYRVNRSVVAVLGGEFGAQNQGFVGIESRRDLTRVLAPSEGDDPTLEPATERTGTLTFRAGARDGQGILGVTGGITYATEAGLSLGLDALAGRGQTDGGSTGLTYGLTASVTAPDLLGEGSTLRLYSAYEPWRTSSALLRMGAEASLPLGPGQLSLDVRGGRNPGGTAGFGARVGYRLPLGGSSTPQDNTP</sequence>
<comment type="caution">
    <text evidence="2">The sequence shown here is derived from an EMBL/GenBank/DDBJ whole genome shotgun (WGS) entry which is preliminary data.</text>
</comment>
<keyword evidence="3" id="KW-1185">Reference proteome</keyword>